<name>A7DWI6_STRTE</name>
<evidence type="ECO:0000259" key="1">
    <source>
        <dbReference type="Pfam" id="PF03364"/>
    </source>
</evidence>
<feature type="domain" description="Coenzyme Q-binding protein COQ10 START" evidence="1">
    <location>
        <begin position="11"/>
        <end position="126"/>
    </location>
</feature>
<sequence>MSGHTDNSTVIDAPLDLVWDMTNDVASWPDLFSEYAEATVLERDGNRIVFRLAMHPDAGGTVWSWVSERILDPVARTVHARRVETGNFKYMWLFWEYTTEDDGVRLRWVQDFELKPGLPMDDAAMTDRLNANSVAQLELIKEKIEAVARATAATR</sequence>
<proteinExistence type="predicted"/>
<dbReference type="SUPFAM" id="SSF55961">
    <property type="entry name" value="Bet v1-like"/>
    <property type="match status" value="1"/>
</dbReference>
<gene>
    <name evidence="2" type="primary">llpCI</name>
</gene>
<dbReference type="AlphaFoldDB" id="A7DWI6"/>
<dbReference type="InterPro" id="IPR023393">
    <property type="entry name" value="START-like_dom_sf"/>
</dbReference>
<dbReference type="Gene3D" id="3.30.530.20">
    <property type="match status" value="1"/>
</dbReference>
<evidence type="ECO:0000313" key="2">
    <source>
        <dbReference type="EMBL" id="CAM34342.1"/>
    </source>
</evidence>
<dbReference type="Pfam" id="PF03364">
    <property type="entry name" value="Polyketide_cyc"/>
    <property type="match status" value="1"/>
</dbReference>
<accession>A7DWI6</accession>
<dbReference type="CDD" id="cd08860">
    <property type="entry name" value="TcmN_ARO-CYC_like"/>
    <property type="match status" value="1"/>
</dbReference>
<dbReference type="EMBL" id="AM492533">
    <property type="protein sequence ID" value="CAM34342.1"/>
    <property type="molecule type" value="Genomic_DNA"/>
</dbReference>
<dbReference type="InterPro" id="IPR005031">
    <property type="entry name" value="COQ10_START"/>
</dbReference>
<organism evidence="2">
    <name type="scientific">Streptomyces tendae</name>
    <dbReference type="NCBI Taxonomy" id="1932"/>
    <lineage>
        <taxon>Bacteria</taxon>
        <taxon>Bacillati</taxon>
        <taxon>Actinomycetota</taxon>
        <taxon>Actinomycetes</taxon>
        <taxon>Kitasatosporales</taxon>
        <taxon>Streptomycetaceae</taxon>
        <taxon>Streptomyces</taxon>
    </lineage>
</organism>
<protein>
    <submittedName>
        <fullName evidence="2">Putative polyketide cyclase</fullName>
    </submittedName>
</protein>
<reference evidence="2" key="1">
    <citation type="journal article" date="2010" name="Gene">
        <title>Isolation of the lysolipin gene cluster of Streptomyces tendae Tu 4042.</title>
        <authorList>
            <person name="Lopez P."/>
            <person name="Hornung A."/>
            <person name="Welzel K."/>
            <person name="Unsin C."/>
            <person name="Wohlleben W."/>
            <person name="Weber T."/>
            <person name="Pelzer S."/>
        </authorList>
    </citation>
    <scope>NUCLEOTIDE SEQUENCE</scope>
    <source>
        <strain evidence="2">Tu 4042</strain>
    </source>
</reference>